<dbReference type="InterPro" id="IPR016032">
    <property type="entry name" value="Sig_transdc_resp-reg_C-effctor"/>
</dbReference>
<dbReference type="PRINTS" id="PR00038">
    <property type="entry name" value="HTHLUXR"/>
</dbReference>
<dbReference type="RefSeq" id="WP_346162429.1">
    <property type="nucleotide sequence ID" value="NZ_BAAAOQ010000005.1"/>
</dbReference>
<proteinExistence type="predicted"/>
<dbReference type="Pfam" id="PF13191">
    <property type="entry name" value="AAA_16"/>
    <property type="match status" value="1"/>
</dbReference>
<keyword evidence="5" id="KW-1185">Reference proteome</keyword>
<keyword evidence="2" id="KW-0067">ATP-binding</keyword>
<dbReference type="Gene3D" id="1.10.10.10">
    <property type="entry name" value="Winged helix-like DNA-binding domain superfamily/Winged helix DNA-binding domain"/>
    <property type="match status" value="1"/>
</dbReference>
<dbReference type="InterPro" id="IPR036388">
    <property type="entry name" value="WH-like_DNA-bd_sf"/>
</dbReference>
<gene>
    <name evidence="4" type="ORF">GCM10009787_17620</name>
</gene>
<evidence type="ECO:0000313" key="5">
    <source>
        <dbReference type="Proteomes" id="UP001501391"/>
    </source>
</evidence>
<dbReference type="SUPFAM" id="SSF52540">
    <property type="entry name" value="P-loop containing nucleoside triphosphate hydrolases"/>
    <property type="match status" value="1"/>
</dbReference>
<dbReference type="InterPro" id="IPR000792">
    <property type="entry name" value="Tscrpt_reg_LuxR_C"/>
</dbReference>
<dbReference type="InterPro" id="IPR027417">
    <property type="entry name" value="P-loop_NTPase"/>
</dbReference>
<sequence>MPYGAFAPTVPLGAERLGRGRQWAVVRHAIENAADTGRALWLCGEPGVGKTVLLHQAGELAAAHGLRVLGVCGAEAERDIPFAALHQLLWPLTRHADGISQRGRAVLRRALELETGPPVPSYTVSAAAVELLDRVARTRPLLVAVDDLHWADASSAEVLRFLQRRVASLPVVMVATAWQEALDRLDPTGAEVLTVGPLGAEQARTLLAEAHPGLSAPARERVLREAVGNPLALVELPSRLDALERGGRLPLPDYLPLGERLERVFARRVASLRPAARFTLLLCALAGPEESARLVAEAAAAADAGDAAAHLATAQRLGLVHVEDQRVRFRHPLVRSSLVRGADGAERRRAHRAWAAVLRPGEARQVAHLAEATAAPDESVAAALVAVAAATEARGGDLEAALFHARAAALSEDPARRGGRLVTAACAAARGNHTGLAARLLDQAVAHGVPADSRDVLDFTQALVRFHADGDVGPAVALLPALLDRLPGRESELWLPALFLLVLAAGFTADPEVWAAVEARAAEAGEIVRLGCDAWHDPARRAHGGHARLGAVLDTLPDEVGTAETWLLLWAAAGLDAVGDHAPLWRRMVDQYPYATQALAEAVSAYDDYLRGHWDRCLERSRAAAAVVRARGSEFNAAVYSYKAAYVTAARGDRQAVEDLVRDLRPWATERGLTFLVHRLRALQAACALALGDYETAYGHAAALTPPGLLPAGVSQFHLVFLDLVESALHTGRTAEARRHVAAGRAAGMDRISPHHRFVLRAAEAMVSEDVDAACTAVHTLPGSAVWPFERARLRLHHGAWLRRRGRRAEARVHLAAAQQAFAGLGAGPWRERAGEELRVNDAPGPAAAPRAPVAALTPQELRIARLVAAGLSNRDIGARLQLSPRTVASHLYKVYPKLQVTTRAGVARALTRAGTA</sequence>
<feature type="domain" description="HTH luxR-type" evidence="3">
    <location>
        <begin position="850"/>
        <end position="915"/>
    </location>
</feature>
<dbReference type="SUPFAM" id="SSF46894">
    <property type="entry name" value="C-terminal effector domain of the bipartite response regulators"/>
    <property type="match status" value="1"/>
</dbReference>
<accession>A0ABN3BE28</accession>
<evidence type="ECO:0000313" key="4">
    <source>
        <dbReference type="EMBL" id="GAA2193893.1"/>
    </source>
</evidence>
<protein>
    <submittedName>
        <fullName evidence="4">LuxR family transcriptional regulator</fullName>
    </submittedName>
</protein>
<dbReference type="PANTHER" id="PTHR16305:SF35">
    <property type="entry name" value="TRANSCRIPTIONAL ACTIVATOR DOMAIN"/>
    <property type="match status" value="1"/>
</dbReference>
<dbReference type="PANTHER" id="PTHR16305">
    <property type="entry name" value="TESTICULAR SOLUBLE ADENYLYL CYCLASE"/>
    <property type="match status" value="1"/>
</dbReference>
<evidence type="ECO:0000256" key="1">
    <source>
        <dbReference type="ARBA" id="ARBA00022741"/>
    </source>
</evidence>
<evidence type="ECO:0000259" key="3">
    <source>
        <dbReference type="PROSITE" id="PS50043"/>
    </source>
</evidence>
<name>A0ABN3BE28_9ACTN</name>
<dbReference type="PROSITE" id="PS50043">
    <property type="entry name" value="HTH_LUXR_2"/>
    <property type="match status" value="1"/>
</dbReference>
<reference evidence="4 5" key="1">
    <citation type="journal article" date="2019" name="Int. J. Syst. Evol. Microbiol.">
        <title>The Global Catalogue of Microorganisms (GCM) 10K type strain sequencing project: providing services to taxonomists for standard genome sequencing and annotation.</title>
        <authorList>
            <consortium name="The Broad Institute Genomics Platform"/>
            <consortium name="The Broad Institute Genome Sequencing Center for Infectious Disease"/>
            <person name="Wu L."/>
            <person name="Ma J."/>
        </authorList>
    </citation>
    <scope>NUCLEOTIDE SEQUENCE [LARGE SCALE GENOMIC DNA]</scope>
    <source>
        <strain evidence="4 5">JCM 14924</strain>
    </source>
</reference>
<evidence type="ECO:0000256" key="2">
    <source>
        <dbReference type="ARBA" id="ARBA00022840"/>
    </source>
</evidence>
<organism evidence="4 5">
    <name type="scientific">Streptomyces bangladeshensis</name>
    <dbReference type="NCBI Taxonomy" id="295352"/>
    <lineage>
        <taxon>Bacteria</taxon>
        <taxon>Bacillati</taxon>
        <taxon>Actinomycetota</taxon>
        <taxon>Actinomycetes</taxon>
        <taxon>Kitasatosporales</taxon>
        <taxon>Streptomycetaceae</taxon>
        <taxon>Streptomyces</taxon>
    </lineage>
</organism>
<dbReference type="Proteomes" id="UP001501391">
    <property type="component" value="Unassembled WGS sequence"/>
</dbReference>
<dbReference type="InterPro" id="IPR041664">
    <property type="entry name" value="AAA_16"/>
</dbReference>
<keyword evidence="1" id="KW-0547">Nucleotide-binding</keyword>
<dbReference type="EMBL" id="BAAAOQ010000005">
    <property type="protein sequence ID" value="GAA2193893.1"/>
    <property type="molecule type" value="Genomic_DNA"/>
</dbReference>
<dbReference type="Pfam" id="PF00196">
    <property type="entry name" value="GerE"/>
    <property type="match status" value="1"/>
</dbReference>
<dbReference type="SMART" id="SM00421">
    <property type="entry name" value="HTH_LUXR"/>
    <property type="match status" value="1"/>
</dbReference>
<dbReference type="Gene3D" id="3.40.50.300">
    <property type="entry name" value="P-loop containing nucleotide triphosphate hydrolases"/>
    <property type="match status" value="1"/>
</dbReference>
<dbReference type="CDD" id="cd06170">
    <property type="entry name" value="LuxR_C_like"/>
    <property type="match status" value="1"/>
</dbReference>
<comment type="caution">
    <text evidence="4">The sequence shown here is derived from an EMBL/GenBank/DDBJ whole genome shotgun (WGS) entry which is preliminary data.</text>
</comment>